<feature type="transmembrane region" description="Helical" evidence="7">
    <location>
        <begin position="90"/>
        <end position="111"/>
    </location>
</feature>
<feature type="transmembrane region" description="Helical" evidence="7">
    <location>
        <begin position="214"/>
        <end position="233"/>
    </location>
</feature>
<dbReference type="AlphaFoldDB" id="A0A9R1VJ52"/>
<evidence type="ECO:0000256" key="3">
    <source>
        <dbReference type="ARBA" id="ARBA00022692"/>
    </source>
</evidence>
<feature type="transmembrane region" description="Helical" evidence="7">
    <location>
        <begin position="245"/>
        <end position="267"/>
    </location>
</feature>
<dbReference type="GO" id="GO:0016020">
    <property type="term" value="C:membrane"/>
    <property type="evidence" value="ECO:0000318"/>
    <property type="project" value="GO_Central"/>
</dbReference>
<dbReference type="EMBL" id="NBSK02000005">
    <property type="protein sequence ID" value="KAJ0206983.1"/>
    <property type="molecule type" value="Genomic_DNA"/>
</dbReference>
<comment type="subcellular location">
    <subcellularLocation>
        <location evidence="1">Membrane</location>
    </subcellularLocation>
</comment>
<evidence type="ECO:0000256" key="6">
    <source>
        <dbReference type="ARBA" id="ARBA00023136"/>
    </source>
</evidence>
<keyword evidence="3 7" id="KW-0812">Transmembrane</keyword>
<dbReference type="InterPro" id="IPR013057">
    <property type="entry name" value="AA_transpt_TM"/>
</dbReference>
<evidence type="ECO:0000313" key="10">
    <source>
        <dbReference type="Proteomes" id="UP000235145"/>
    </source>
</evidence>
<organism evidence="9 10">
    <name type="scientific">Lactuca sativa</name>
    <name type="common">Garden lettuce</name>
    <dbReference type="NCBI Taxonomy" id="4236"/>
    <lineage>
        <taxon>Eukaryota</taxon>
        <taxon>Viridiplantae</taxon>
        <taxon>Streptophyta</taxon>
        <taxon>Embryophyta</taxon>
        <taxon>Tracheophyta</taxon>
        <taxon>Spermatophyta</taxon>
        <taxon>Magnoliopsida</taxon>
        <taxon>eudicotyledons</taxon>
        <taxon>Gunneridae</taxon>
        <taxon>Pentapetalae</taxon>
        <taxon>asterids</taxon>
        <taxon>campanulids</taxon>
        <taxon>Asterales</taxon>
        <taxon>Asteraceae</taxon>
        <taxon>Cichorioideae</taxon>
        <taxon>Cichorieae</taxon>
        <taxon>Lactucinae</taxon>
        <taxon>Lactuca</taxon>
    </lineage>
</organism>
<dbReference type="GO" id="GO:0015171">
    <property type="term" value="F:amino acid transmembrane transporter activity"/>
    <property type="evidence" value="ECO:0000318"/>
    <property type="project" value="GO_Central"/>
</dbReference>
<reference evidence="9 10" key="1">
    <citation type="journal article" date="2017" name="Nat. Commun.">
        <title>Genome assembly with in vitro proximity ligation data and whole-genome triplication in lettuce.</title>
        <authorList>
            <person name="Reyes-Chin-Wo S."/>
            <person name="Wang Z."/>
            <person name="Yang X."/>
            <person name="Kozik A."/>
            <person name="Arikit S."/>
            <person name="Song C."/>
            <person name="Xia L."/>
            <person name="Froenicke L."/>
            <person name="Lavelle D.O."/>
            <person name="Truco M.J."/>
            <person name="Xia R."/>
            <person name="Zhu S."/>
            <person name="Xu C."/>
            <person name="Xu H."/>
            <person name="Xu X."/>
            <person name="Cox K."/>
            <person name="Korf I."/>
            <person name="Meyers B.C."/>
            <person name="Michelmore R.W."/>
        </authorList>
    </citation>
    <scope>NUCLEOTIDE SEQUENCE [LARGE SCALE GENOMIC DNA]</scope>
    <source>
        <strain evidence="10">cv. Salinas</strain>
        <tissue evidence="9">Seedlings</tissue>
    </source>
</reference>
<evidence type="ECO:0000259" key="8">
    <source>
        <dbReference type="Pfam" id="PF01490"/>
    </source>
</evidence>
<feature type="transmembrane region" description="Helical" evidence="7">
    <location>
        <begin position="48"/>
        <end position="69"/>
    </location>
</feature>
<keyword evidence="4" id="KW-0029">Amino-acid transport</keyword>
<gene>
    <name evidence="9" type="ORF">LSAT_V11C500268740</name>
</gene>
<evidence type="ECO:0000256" key="4">
    <source>
        <dbReference type="ARBA" id="ARBA00022970"/>
    </source>
</evidence>
<proteinExistence type="predicted"/>
<keyword evidence="6 7" id="KW-0472">Membrane</keyword>
<evidence type="ECO:0000256" key="7">
    <source>
        <dbReference type="SAM" id="Phobius"/>
    </source>
</evidence>
<dbReference type="PANTHER" id="PTHR48017">
    <property type="entry name" value="OS05G0424000 PROTEIN-RELATED"/>
    <property type="match status" value="1"/>
</dbReference>
<evidence type="ECO:0000256" key="1">
    <source>
        <dbReference type="ARBA" id="ARBA00004370"/>
    </source>
</evidence>
<name>A0A9R1VJ52_LACSA</name>
<keyword evidence="10" id="KW-1185">Reference proteome</keyword>
<evidence type="ECO:0000256" key="2">
    <source>
        <dbReference type="ARBA" id="ARBA00022448"/>
    </source>
</evidence>
<accession>A0A9R1VJ52</accession>
<feature type="domain" description="Amino acid transporter transmembrane" evidence="8">
    <location>
        <begin position="28"/>
        <end position="270"/>
    </location>
</feature>
<dbReference type="Proteomes" id="UP000235145">
    <property type="component" value="Unassembled WGS sequence"/>
</dbReference>
<evidence type="ECO:0000256" key="5">
    <source>
        <dbReference type="ARBA" id="ARBA00022989"/>
    </source>
</evidence>
<protein>
    <recommendedName>
        <fullName evidence="8">Amino acid transporter transmembrane domain-containing protein</fullName>
    </recommendedName>
</protein>
<evidence type="ECO:0000313" key="9">
    <source>
        <dbReference type="EMBL" id="KAJ0206983.1"/>
    </source>
</evidence>
<keyword evidence="5 7" id="KW-1133">Transmembrane helix</keyword>
<dbReference type="Pfam" id="PF01490">
    <property type="entry name" value="Aa_trans"/>
    <property type="match status" value="1"/>
</dbReference>
<feature type="transmembrane region" description="Helical" evidence="7">
    <location>
        <begin position="188"/>
        <end position="208"/>
    </location>
</feature>
<dbReference type="GO" id="GO:0003333">
    <property type="term" value="P:amino acid transmembrane transport"/>
    <property type="evidence" value="ECO:0000318"/>
    <property type="project" value="GO_Central"/>
</dbReference>
<sequence>MMMEGLVTNYVEYLNMGLKLVQPSGGAHSKTSLTGVPVGPDMSGMEKMWNIFSAIGDIAFAYSFSLVLLEIQDTLKSSPSENKVMKKASTIGVAVSTLLYTLCGVLGYAAFGNDASGNYLTGFGFYEPFWLIDIGNMCVVLHLLGAYQVLIQPFFAFVEDWSHKKWPESRFIEKEYYIGSYSLNLFRLTWRTMYVIIVTIVAMIFPFFNSFLGLIGAATYWPLTVYFPIEMYISQAKIQRGCFTWIWLKILSLTCLIVALLAAAGSIRGLAVSVSDFELFHSMS</sequence>
<keyword evidence="2" id="KW-0813">Transport</keyword>
<feature type="transmembrane region" description="Helical" evidence="7">
    <location>
        <begin position="131"/>
        <end position="158"/>
    </location>
</feature>
<comment type="caution">
    <text evidence="9">The sequence shown here is derived from an EMBL/GenBank/DDBJ whole genome shotgun (WGS) entry which is preliminary data.</text>
</comment>